<feature type="compositionally biased region" description="Basic and acidic residues" evidence="1">
    <location>
        <begin position="25"/>
        <end position="34"/>
    </location>
</feature>
<comment type="caution">
    <text evidence="2">The sequence shown here is derived from an EMBL/GenBank/DDBJ whole genome shotgun (WGS) entry which is preliminary data.</text>
</comment>
<accession>A0ABS1T3M7</accession>
<evidence type="ECO:0000313" key="3">
    <source>
        <dbReference type="Proteomes" id="UP000604898"/>
    </source>
</evidence>
<name>A0ABS1T3M7_9GAMM</name>
<protein>
    <submittedName>
        <fullName evidence="2">Uncharacterized protein</fullName>
    </submittedName>
</protein>
<sequence length="48" mass="5826">MENYFFNIYNQSDFALCKVTENQSDIKEEHTQQEEREEETPSYILGYN</sequence>
<gene>
    <name evidence="2" type="ORF">JMA39_20125</name>
</gene>
<evidence type="ECO:0000313" key="2">
    <source>
        <dbReference type="EMBL" id="MBL4915405.1"/>
    </source>
</evidence>
<dbReference type="Proteomes" id="UP000604898">
    <property type="component" value="Unassembled WGS sequence"/>
</dbReference>
<proteinExistence type="predicted"/>
<dbReference type="EMBL" id="JAESVD010000016">
    <property type="protein sequence ID" value="MBL4915405.1"/>
    <property type="molecule type" value="Genomic_DNA"/>
</dbReference>
<organism evidence="2 3">
    <name type="scientific">Shewanella schlegeliana</name>
    <dbReference type="NCBI Taxonomy" id="190308"/>
    <lineage>
        <taxon>Bacteria</taxon>
        <taxon>Pseudomonadati</taxon>
        <taxon>Pseudomonadota</taxon>
        <taxon>Gammaproteobacteria</taxon>
        <taxon>Alteromonadales</taxon>
        <taxon>Shewanellaceae</taxon>
        <taxon>Shewanella</taxon>
    </lineage>
</organism>
<dbReference type="RefSeq" id="WP_202723683.1">
    <property type="nucleotide sequence ID" value="NZ_BPEX01000004.1"/>
</dbReference>
<reference evidence="2 3" key="1">
    <citation type="submission" date="2021-01" db="EMBL/GenBank/DDBJ databases">
        <title>Genome sequence of Shewanella schlegeliana JCM 11561.</title>
        <authorList>
            <person name="Zhang H."/>
            <person name="Li C."/>
        </authorList>
    </citation>
    <scope>NUCLEOTIDE SEQUENCE [LARGE SCALE GENOMIC DNA]</scope>
    <source>
        <strain evidence="2 3">JCM 11561</strain>
    </source>
</reference>
<keyword evidence="3" id="KW-1185">Reference proteome</keyword>
<evidence type="ECO:0000256" key="1">
    <source>
        <dbReference type="SAM" id="MobiDB-lite"/>
    </source>
</evidence>
<feature type="region of interest" description="Disordered" evidence="1">
    <location>
        <begin position="25"/>
        <end position="48"/>
    </location>
</feature>